<organism evidence="2 3">
    <name type="scientific">Smittium culicis</name>
    <dbReference type="NCBI Taxonomy" id="133412"/>
    <lineage>
        <taxon>Eukaryota</taxon>
        <taxon>Fungi</taxon>
        <taxon>Fungi incertae sedis</taxon>
        <taxon>Zoopagomycota</taxon>
        <taxon>Kickxellomycotina</taxon>
        <taxon>Harpellomycetes</taxon>
        <taxon>Harpellales</taxon>
        <taxon>Legeriomycetaceae</taxon>
        <taxon>Smittium</taxon>
    </lineage>
</organism>
<sequence length="287" mass="32432">MEILHTSERARAHGRGPPADAISPSLQEEDDPGGERGHHKEDNSSLVKESHRGSEGQEPGILQQPVYDSKEDGRPPPSLRSPGAQQPYGGALLQDADLTSVCRMIRRKDYMASLDLEVAFMHVLIHQTCKKYLRFVWNGRTFQFRVLLFGLSLSPHTFTEALKPVLTWARAQGIRGRPFDNRGVQGEVFREYREIPKGPQGQDQISPQGSQQISEDGQDDIEMSGELHWESSSSVSSPHPWMPNVKETSRIEEQFANETKKMDWDGTSDKTRSSEFRDLETETTEME</sequence>
<protein>
    <recommendedName>
        <fullName evidence="4">Reverse transcriptase domain-containing protein</fullName>
    </recommendedName>
</protein>
<comment type="caution">
    <text evidence="2">The sequence shown here is derived from an EMBL/GenBank/DDBJ whole genome shotgun (WGS) entry which is preliminary data.</text>
</comment>
<feature type="compositionally biased region" description="Polar residues" evidence="1">
    <location>
        <begin position="201"/>
        <end position="215"/>
    </location>
</feature>
<dbReference type="SUPFAM" id="SSF56672">
    <property type="entry name" value="DNA/RNA polymerases"/>
    <property type="match status" value="1"/>
</dbReference>
<dbReference type="Gene3D" id="3.10.10.10">
    <property type="entry name" value="HIV Type 1 Reverse Transcriptase, subunit A, domain 1"/>
    <property type="match status" value="1"/>
</dbReference>
<dbReference type="OrthoDB" id="2286148at2759"/>
<accession>A0A1R1XR13</accession>
<proteinExistence type="predicted"/>
<feature type="region of interest" description="Disordered" evidence="1">
    <location>
        <begin position="1"/>
        <end position="90"/>
    </location>
</feature>
<feature type="compositionally biased region" description="Basic and acidic residues" evidence="1">
    <location>
        <begin position="255"/>
        <end position="280"/>
    </location>
</feature>
<feature type="region of interest" description="Disordered" evidence="1">
    <location>
        <begin position="255"/>
        <end position="287"/>
    </location>
</feature>
<feature type="region of interest" description="Disordered" evidence="1">
    <location>
        <begin position="195"/>
        <end position="219"/>
    </location>
</feature>
<evidence type="ECO:0000313" key="2">
    <source>
        <dbReference type="EMBL" id="OMJ17046.1"/>
    </source>
</evidence>
<dbReference type="InterPro" id="IPR043502">
    <property type="entry name" value="DNA/RNA_pol_sf"/>
</dbReference>
<dbReference type="PANTHER" id="PTHR33050:SF7">
    <property type="entry name" value="RIBONUCLEASE H"/>
    <property type="match status" value="1"/>
</dbReference>
<feature type="compositionally biased region" description="Basic and acidic residues" evidence="1">
    <location>
        <begin position="33"/>
        <end position="55"/>
    </location>
</feature>
<evidence type="ECO:0008006" key="4">
    <source>
        <dbReference type="Google" id="ProtNLM"/>
    </source>
</evidence>
<evidence type="ECO:0000256" key="1">
    <source>
        <dbReference type="SAM" id="MobiDB-lite"/>
    </source>
</evidence>
<feature type="compositionally biased region" description="Basic and acidic residues" evidence="1">
    <location>
        <begin position="1"/>
        <end position="11"/>
    </location>
</feature>
<name>A0A1R1XR13_9FUNG</name>
<dbReference type="PANTHER" id="PTHR33050">
    <property type="entry name" value="REVERSE TRANSCRIPTASE DOMAIN-CONTAINING PROTEIN"/>
    <property type="match status" value="1"/>
</dbReference>
<keyword evidence="3" id="KW-1185">Reference proteome</keyword>
<gene>
    <name evidence="2" type="ORF">AYI69_g7592</name>
</gene>
<dbReference type="AlphaFoldDB" id="A0A1R1XR13"/>
<dbReference type="Proteomes" id="UP000187429">
    <property type="component" value="Unassembled WGS sequence"/>
</dbReference>
<dbReference type="InterPro" id="IPR043128">
    <property type="entry name" value="Rev_trsase/Diguanyl_cyclase"/>
</dbReference>
<dbReference type="Gene3D" id="3.30.70.270">
    <property type="match status" value="1"/>
</dbReference>
<reference evidence="3" key="1">
    <citation type="submission" date="2017-01" db="EMBL/GenBank/DDBJ databases">
        <authorList>
            <person name="Wang Y."/>
            <person name="White M."/>
            <person name="Kvist S."/>
            <person name="Moncalvo J.-M."/>
        </authorList>
    </citation>
    <scope>NUCLEOTIDE SEQUENCE [LARGE SCALE GENOMIC DNA]</scope>
    <source>
        <strain evidence="3">ID-206-W2</strain>
    </source>
</reference>
<dbReference type="EMBL" id="LSSM01003700">
    <property type="protein sequence ID" value="OMJ17046.1"/>
    <property type="molecule type" value="Genomic_DNA"/>
</dbReference>
<dbReference type="InterPro" id="IPR052055">
    <property type="entry name" value="Hepadnavirus_pol/RT"/>
</dbReference>
<evidence type="ECO:0000313" key="3">
    <source>
        <dbReference type="Proteomes" id="UP000187429"/>
    </source>
</evidence>